<protein>
    <submittedName>
        <fullName evidence="1">DUF3224 domain-containing protein</fullName>
    </submittedName>
</protein>
<sequence>MAFEGSFSILKWNEEILKEKSEGIKTSHASIEQSYTGSMVGESTIEFLMSYQAPTSAKFTGFESFIGVINGLRGTVTFQHIGMFENGVASSEFASIDGSATGELAGKSITGNFKSGESGKAEYVIELNER</sequence>
<reference evidence="2" key="1">
    <citation type="journal article" date="2020" name="Int. J. Syst. Evol. Microbiol.">
        <title>Alteromonas alba sp. nov., a marine bacterium isolated from the seawater of the West Pacific Ocean.</title>
        <authorList>
            <person name="Sun C."/>
            <person name="Wu Y.-H."/>
            <person name="Xamxidin M."/>
            <person name="Cheng H."/>
            <person name="Xu X.-W."/>
        </authorList>
    </citation>
    <scope>NUCLEOTIDE SEQUENCE [LARGE SCALE GENOMIC DNA]</scope>
    <source>
        <strain evidence="2">9a2</strain>
    </source>
</reference>
<evidence type="ECO:0000313" key="1">
    <source>
        <dbReference type="EMBL" id="PRO68304.1"/>
    </source>
</evidence>
<dbReference type="RefSeq" id="WP_105932011.1">
    <property type="nucleotide sequence ID" value="NZ_PVNO01000027.1"/>
</dbReference>
<dbReference type="Pfam" id="PF11528">
    <property type="entry name" value="DUF3224"/>
    <property type="match status" value="1"/>
</dbReference>
<comment type="caution">
    <text evidence="1">The sequence shown here is derived from an EMBL/GenBank/DDBJ whole genome shotgun (WGS) entry which is preliminary data.</text>
</comment>
<evidence type="ECO:0000313" key="2">
    <source>
        <dbReference type="Proteomes" id="UP000239539"/>
    </source>
</evidence>
<keyword evidence="2" id="KW-1185">Reference proteome</keyword>
<dbReference type="SUPFAM" id="SSF159238">
    <property type="entry name" value="SO1590-like"/>
    <property type="match status" value="1"/>
</dbReference>
<dbReference type="EMBL" id="PVNO01000027">
    <property type="protein sequence ID" value="PRO68304.1"/>
    <property type="molecule type" value="Genomic_DNA"/>
</dbReference>
<organism evidence="1 2">
    <name type="scientific">Alteromonas gracilis</name>
    <dbReference type="NCBI Taxonomy" id="1479524"/>
    <lineage>
        <taxon>Bacteria</taxon>
        <taxon>Pseudomonadati</taxon>
        <taxon>Pseudomonadota</taxon>
        <taxon>Gammaproteobacteria</taxon>
        <taxon>Alteromonadales</taxon>
        <taxon>Alteromonadaceae</taxon>
        <taxon>Alteromonas/Salinimonas group</taxon>
        <taxon>Alteromonas</taxon>
    </lineage>
</organism>
<name>A0ABX5CL74_9ALTE</name>
<dbReference type="Proteomes" id="UP000239539">
    <property type="component" value="Unassembled WGS sequence"/>
</dbReference>
<dbReference type="InterPro" id="IPR023159">
    <property type="entry name" value="SO1590-like_sf"/>
</dbReference>
<dbReference type="Gene3D" id="2.40.350.10">
    <property type="entry name" value="SO1590-like"/>
    <property type="match status" value="1"/>
</dbReference>
<proteinExistence type="predicted"/>
<gene>
    <name evidence="1" type="ORF">C6Y39_14855</name>
</gene>
<dbReference type="InterPro" id="IPR021607">
    <property type="entry name" value="DUF3224"/>
</dbReference>
<accession>A0ABX5CL74</accession>